<dbReference type="AlphaFoldDB" id="A0AAN9PA65"/>
<sequence length="164" mass="18501">MAPPKKVTNQNFRPNKSVASTALDNTNQPMAPLEKDCSNGATLNGTDSATTQEARRIRKQKEDTILRIMSQKQNSAWKHYLNDKMITEDILRQHVHQRLEEELGQIHKILENEKWATVTSVDGLNNPPNIDPMHVGNDLMIIEHEGSQREKTVESNGAQSHVDA</sequence>
<keyword evidence="3" id="KW-1185">Reference proteome</keyword>
<evidence type="ECO:0000313" key="3">
    <source>
        <dbReference type="Proteomes" id="UP001372338"/>
    </source>
</evidence>
<protein>
    <submittedName>
        <fullName evidence="2">Uncharacterized protein</fullName>
    </submittedName>
</protein>
<comment type="caution">
    <text evidence="2">The sequence shown here is derived from an EMBL/GenBank/DDBJ whole genome shotgun (WGS) entry which is preliminary data.</text>
</comment>
<dbReference type="Proteomes" id="UP001372338">
    <property type="component" value="Unassembled WGS sequence"/>
</dbReference>
<organism evidence="2 3">
    <name type="scientific">Crotalaria pallida</name>
    <name type="common">Smooth rattlebox</name>
    <name type="synonym">Crotalaria striata</name>
    <dbReference type="NCBI Taxonomy" id="3830"/>
    <lineage>
        <taxon>Eukaryota</taxon>
        <taxon>Viridiplantae</taxon>
        <taxon>Streptophyta</taxon>
        <taxon>Embryophyta</taxon>
        <taxon>Tracheophyta</taxon>
        <taxon>Spermatophyta</taxon>
        <taxon>Magnoliopsida</taxon>
        <taxon>eudicotyledons</taxon>
        <taxon>Gunneridae</taxon>
        <taxon>Pentapetalae</taxon>
        <taxon>rosids</taxon>
        <taxon>fabids</taxon>
        <taxon>Fabales</taxon>
        <taxon>Fabaceae</taxon>
        <taxon>Papilionoideae</taxon>
        <taxon>50 kb inversion clade</taxon>
        <taxon>genistoids sensu lato</taxon>
        <taxon>core genistoids</taxon>
        <taxon>Crotalarieae</taxon>
        <taxon>Crotalaria</taxon>
    </lineage>
</organism>
<proteinExistence type="predicted"/>
<feature type="region of interest" description="Disordered" evidence="1">
    <location>
        <begin position="1"/>
        <end position="51"/>
    </location>
</feature>
<dbReference type="EMBL" id="JAYWIO010000001">
    <property type="protein sequence ID" value="KAK7290601.1"/>
    <property type="molecule type" value="Genomic_DNA"/>
</dbReference>
<feature type="compositionally biased region" description="Polar residues" evidence="1">
    <location>
        <begin position="39"/>
        <end position="51"/>
    </location>
</feature>
<name>A0AAN9PA65_CROPI</name>
<reference evidence="2 3" key="1">
    <citation type="submission" date="2024-01" db="EMBL/GenBank/DDBJ databases">
        <title>The genomes of 5 underutilized Papilionoideae crops provide insights into root nodulation and disease resistanc.</title>
        <authorList>
            <person name="Yuan L."/>
        </authorList>
    </citation>
    <scope>NUCLEOTIDE SEQUENCE [LARGE SCALE GENOMIC DNA]</scope>
    <source>
        <strain evidence="2">ZHUSHIDOU_FW_LH</strain>
        <tissue evidence="2">Leaf</tissue>
    </source>
</reference>
<gene>
    <name evidence="2" type="ORF">RIF29_05139</name>
</gene>
<evidence type="ECO:0000256" key="1">
    <source>
        <dbReference type="SAM" id="MobiDB-lite"/>
    </source>
</evidence>
<accession>A0AAN9PA65</accession>
<evidence type="ECO:0000313" key="2">
    <source>
        <dbReference type="EMBL" id="KAK7290601.1"/>
    </source>
</evidence>
<feature type="compositionally biased region" description="Polar residues" evidence="1">
    <location>
        <begin position="7"/>
        <end position="29"/>
    </location>
</feature>